<proteinExistence type="predicted"/>
<comment type="caution">
    <text evidence="1">The sequence shown here is derived from an EMBL/GenBank/DDBJ whole genome shotgun (WGS) entry which is preliminary data.</text>
</comment>
<accession>A0ABM9CD55</accession>
<organism evidence="1 2">
    <name type="scientific">Paenibacillus plantiphilus</name>
    <dbReference type="NCBI Taxonomy" id="2905650"/>
    <lineage>
        <taxon>Bacteria</taxon>
        <taxon>Bacillati</taxon>
        <taxon>Bacillota</taxon>
        <taxon>Bacilli</taxon>
        <taxon>Bacillales</taxon>
        <taxon>Paenibacillaceae</taxon>
        <taxon>Paenibacillus</taxon>
    </lineage>
</organism>
<dbReference type="EMBL" id="CAKMMF010000016">
    <property type="protein sequence ID" value="CAH1209649.1"/>
    <property type="molecule type" value="Genomic_DNA"/>
</dbReference>
<evidence type="ECO:0000313" key="2">
    <source>
        <dbReference type="Proteomes" id="UP000838686"/>
    </source>
</evidence>
<reference evidence="1" key="1">
    <citation type="submission" date="2022-01" db="EMBL/GenBank/DDBJ databases">
        <authorList>
            <person name="Criscuolo A."/>
        </authorList>
    </citation>
    <scope>NUCLEOTIDE SEQUENCE</scope>
    <source>
        <strain evidence="1">CIP111893</strain>
    </source>
</reference>
<gene>
    <name evidence="1" type="ORF">PAECIP111893_03086</name>
</gene>
<sequence>MFGGDLPVMHFNRKPIDLKTIGQLVAQGVGKMLNSKCGRNSMEGCCLRMDLNLNFSSCLLVMPAEGAASGRLVSFVERDFILTLTTENLIEPSKLVLYDAGIR</sequence>
<keyword evidence="2" id="KW-1185">Reference proteome</keyword>
<dbReference type="RefSeq" id="WP_236343446.1">
    <property type="nucleotide sequence ID" value="NZ_CAKMMF010000016.1"/>
</dbReference>
<evidence type="ECO:0000313" key="1">
    <source>
        <dbReference type="EMBL" id="CAH1209649.1"/>
    </source>
</evidence>
<dbReference type="Proteomes" id="UP000838686">
    <property type="component" value="Unassembled WGS sequence"/>
</dbReference>
<name>A0ABM9CD55_9BACL</name>
<protein>
    <submittedName>
        <fullName evidence="1">Uncharacterized protein</fullName>
    </submittedName>
</protein>